<keyword evidence="3" id="KW-0418">Kinase</keyword>
<keyword evidence="4" id="KW-0067">ATP-binding</keyword>
<name>A0A2H0R664_9BACT</name>
<dbReference type="Proteomes" id="UP000230208">
    <property type="component" value="Unassembled WGS sequence"/>
</dbReference>
<sequence>MKEFLKGLFEKKKQLPIPKKDQIQQQQIAVESSNSSEKKKKKFPFETPEEIILENHEKESNKPLNGGCNKTEFVEIKDDGSGIFKPKNGEDDCGRRNVKAGSYFRRERASYIIDKFLRFNLVPPTVIREIDGEIGSLQQFIPDAQTGFETSRSELILDKILCQQLIKLWIFDYIIYNSDRHQENFLVKLKEKKIYAIDHGLSFGNDYLKFYEEFFETPIPLEISDGIERFLSWKEGKELCEELLEELISPEEVKACMRRIERILKIIKNHGKIPRSAKNELVF</sequence>
<dbReference type="PANTHER" id="PTHR45800">
    <property type="entry name" value="PHOSPHATIDYLINOSITOL 4-KINASE GAMMA"/>
    <property type="match status" value="1"/>
</dbReference>
<feature type="domain" description="PI3K/PI4K catalytic" evidence="6">
    <location>
        <begin position="162"/>
        <end position="252"/>
    </location>
</feature>
<dbReference type="Gene3D" id="1.10.1070.20">
    <property type="match status" value="1"/>
</dbReference>
<dbReference type="PANTHER" id="PTHR45800:SF11">
    <property type="entry name" value="PHOSPHATIDYLINOSITOL 3-KINASE-RELATED PROTEIN KINASE"/>
    <property type="match status" value="1"/>
</dbReference>
<evidence type="ECO:0000256" key="1">
    <source>
        <dbReference type="ARBA" id="ARBA00022679"/>
    </source>
</evidence>
<evidence type="ECO:0000313" key="8">
    <source>
        <dbReference type="Proteomes" id="UP000230208"/>
    </source>
</evidence>
<dbReference type="Pfam" id="PF00454">
    <property type="entry name" value="PI3_PI4_kinase"/>
    <property type="match status" value="1"/>
</dbReference>
<gene>
    <name evidence="7" type="ORF">COV30_00790</name>
</gene>
<evidence type="ECO:0000259" key="6">
    <source>
        <dbReference type="Pfam" id="PF00454"/>
    </source>
</evidence>
<evidence type="ECO:0000256" key="3">
    <source>
        <dbReference type="ARBA" id="ARBA00022777"/>
    </source>
</evidence>
<dbReference type="GO" id="GO:0005524">
    <property type="term" value="F:ATP binding"/>
    <property type="evidence" value="ECO:0007669"/>
    <property type="project" value="UniProtKB-KW"/>
</dbReference>
<dbReference type="AlphaFoldDB" id="A0A2H0R664"/>
<evidence type="ECO:0000256" key="2">
    <source>
        <dbReference type="ARBA" id="ARBA00022741"/>
    </source>
</evidence>
<evidence type="ECO:0000256" key="4">
    <source>
        <dbReference type="ARBA" id="ARBA00022840"/>
    </source>
</evidence>
<organism evidence="7 8">
    <name type="scientific">Candidatus Yanofskybacteria bacterium CG10_big_fil_rev_8_21_14_0_10_37_15</name>
    <dbReference type="NCBI Taxonomy" id="1975097"/>
    <lineage>
        <taxon>Bacteria</taxon>
        <taxon>Candidatus Yanofskyibacteriota</taxon>
    </lineage>
</organism>
<proteinExistence type="predicted"/>
<dbReference type="EMBL" id="PCXP01000011">
    <property type="protein sequence ID" value="PIR41993.1"/>
    <property type="molecule type" value="Genomic_DNA"/>
</dbReference>
<dbReference type="InterPro" id="IPR011009">
    <property type="entry name" value="Kinase-like_dom_sf"/>
</dbReference>
<keyword evidence="2" id="KW-0547">Nucleotide-binding</keyword>
<dbReference type="InterPro" id="IPR000403">
    <property type="entry name" value="PI3/4_kinase_cat_dom"/>
</dbReference>
<reference evidence="7 8" key="1">
    <citation type="submission" date="2017-09" db="EMBL/GenBank/DDBJ databases">
        <title>Depth-based differentiation of microbial function through sediment-hosted aquifers and enrichment of novel symbionts in the deep terrestrial subsurface.</title>
        <authorList>
            <person name="Probst A.J."/>
            <person name="Ladd B."/>
            <person name="Jarett J.K."/>
            <person name="Geller-Mcgrath D.E."/>
            <person name="Sieber C.M."/>
            <person name="Emerson J.B."/>
            <person name="Anantharaman K."/>
            <person name="Thomas B.C."/>
            <person name="Malmstrom R."/>
            <person name="Stieglmeier M."/>
            <person name="Klingl A."/>
            <person name="Woyke T."/>
            <person name="Ryan C.M."/>
            <person name="Banfield J.F."/>
        </authorList>
    </citation>
    <scope>NUCLEOTIDE SEQUENCE [LARGE SCALE GENOMIC DNA]</scope>
    <source>
        <strain evidence="7">CG10_big_fil_rev_8_21_14_0_10_37_15</strain>
    </source>
</reference>
<evidence type="ECO:0000313" key="7">
    <source>
        <dbReference type="EMBL" id="PIR41993.1"/>
    </source>
</evidence>
<dbReference type="SUPFAM" id="SSF56112">
    <property type="entry name" value="Protein kinase-like (PK-like)"/>
    <property type="match status" value="1"/>
</dbReference>
<evidence type="ECO:0000256" key="5">
    <source>
        <dbReference type="SAM" id="MobiDB-lite"/>
    </source>
</evidence>
<dbReference type="InterPro" id="IPR044571">
    <property type="entry name" value="P4KG1-8"/>
</dbReference>
<comment type="caution">
    <text evidence="7">The sequence shown here is derived from an EMBL/GenBank/DDBJ whole genome shotgun (WGS) entry which is preliminary data.</text>
</comment>
<dbReference type="GO" id="GO:0016301">
    <property type="term" value="F:kinase activity"/>
    <property type="evidence" value="ECO:0007669"/>
    <property type="project" value="UniProtKB-KW"/>
</dbReference>
<protein>
    <recommendedName>
        <fullName evidence="6">PI3K/PI4K catalytic domain-containing protein</fullName>
    </recommendedName>
</protein>
<feature type="compositionally biased region" description="Low complexity" evidence="5">
    <location>
        <begin position="23"/>
        <end position="35"/>
    </location>
</feature>
<keyword evidence="1" id="KW-0808">Transferase</keyword>
<accession>A0A2H0R664</accession>
<feature type="region of interest" description="Disordered" evidence="5">
    <location>
        <begin position="15"/>
        <end position="46"/>
    </location>
</feature>